<dbReference type="InterPro" id="IPR007541">
    <property type="entry name" value="Uncharacterised_BSP"/>
</dbReference>
<dbReference type="STRING" id="1168035.SAMN05444280_101139"/>
<dbReference type="PANTHER" id="PTHR33321">
    <property type="match status" value="1"/>
</dbReference>
<keyword evidence="2" id="KW-1185">Reference proteome</keyword>
<dbReference type="Proteomes" id="UP000184050">
    <property type="component" value="Unassembled WGS sequence"/>
</dbReference>
<dbReference type="EMBL" id="FQZE01000001">
    <property type="protein sequence ID" value="SHI33660.1"/>
    <property type="molecule type" value="Genomic_DNA"/>
</dbReference>
<accession>A0A1M6AB25</accession>
<evidence type="ECO:0000313" key="2">
    <source>
        <dbReference type="Proteomes" id="UP000184050"/>
    </source>
</evidence>
<dbReference type="PANTHER" id="PTHR33321:SF12">
    <property type="entry name" value="PLANT BASIC SECRETORY PROTEIN (BSP) FAMILY PROTEIN"/>
    <property type="match status" value="1"/>
</dbReference>
<name>A0A1M6AB25_9BACT</name>
<gene>
    <name evidence="1" type="ORF">SAMN05444280_101139</name>
</gene>
<reference evidence="1 2" key="1">
    <citation type="submission" date="2016-11" db="EMBL/GenBank/DDBJ databases">
        <authorList>
            <person name="Jaros S."/>
            <person name="Januszkiewicz K."/>
            <person name="Wedrychowicz H."/>
        </authorList>
    </citation>
    <scope>NUCLEOTIDE SEQUENCE [LARGE SCALE GENOMIC DNA]</scope>
    <source>
        <strain evidence="1 2">DSM 27063</strain>
    </source>
</reference>
<protein>
    <submittedName>
        <fullName evidence="1">Peptidase</fullName>
    </submittedName>
</protein>
<organism evidence="1 2">
    <name type="scientific">Tangfeifania diversioriginum</name>
    <dbReference type="NCBI Taxonomy" id="1168035"/>
    <lineage>
        <taxon>Bacteria</taxon>
        <taxon>Pseudomonadati</taxon>
        <taxon>Bacteroidota</taxon>
        <taxon>Bacteroidia</taxon>
        <taxon>Marinilabiliales</taxon>
        <taxon>Prolixibacteraceae</taxon>
        <taxon>Tangfeifania</taxon>
    </lineage>
</organism>
<evidence type="ECO:0000313" key="1">
    <source>
        <dbReference type="EMBL" id="SHI33660.1"/>
    </source>
</evidence>
<dbReference type="AlphaFoldDB" id="A0A1M6AB25"/>
<sequence length="234" mass="27230">MNRRAILLFVVLFTIPVLSISATNLAEEENYIEKDSLTRDGFTLIFINKDSDFSDAISEKLKETFFEVYPELVNRFNQEAAPKVVFVIEPKYEGVAATSGGRVVFSPAWYEKNPDDIDVVTHEVMHIVQDYGRTNGPWWLTEGIADYVRYRYGVGNEVAGWKLPDVNPDQNYTNSYRITARFLAWLEEKKDEKIVDKLDKVMREHKYRDEVWVELTGKSVDELWKEYITNPVLL</sequence>
<dbReference type="RefSeq" id="WP_073164036.1">
    <property type="nucleotide sequence ID" value="NZ_FQZE01000001.1"/>
</dbReference>
<dbReference type="OrthoDB" id="5134860at2"/>
<proteinExistence type="predicted"/>
<dbReference type="Pfam" id="PF04450">
    <property type="entry name" value="BSP"/>
    <property type="match status" value="1"/>
</dbReference>